<dbReference type="FunFam" id="3.40.140.10:FF:000016">
    <property type="entry name" value="Cytosine deaminase"/>
    <property type="match status" value="1"/>
</dbReference>
<dbReference type="GO" id="GO:0005737">
    <property type="term" value="C:cytoplasm"/>
    <property type="evidence" value="ECO:0007669"/>
    <property type="project" value="UniProtKB-SubCell"/>
</dbReference>
<evidence type="ECO:0000256" key="4">
    <source>
        <dbReference type="ARBA" id="ARBA00022490"/>
    </source>
</evidence>
<dbReference type="PANTHER" id="PTHR11079">
    <property type="entry name" value="CYTOSINE DEAMINASE FAMILY MEMBER"/>
    <property type="match status" value="1"/>
</dbReference>
<evidence type="ECO:0000256" key="3">
    <source>
        <dbReference type="ARBA" id="ARBA00011738"/>
    </source>
</evidence>
<evidence type="ECO:0000256" key="5">
    <source>
        <dbReference type="ARBA" id="ARBA00022723"/>
    </source>
</evidence>
<evidence type="ECO:0000313" key="10">
    <source>
        <dbReference type="EMBL" id="SPS05244.1"/>
    </source>
</evidence>
<evidence type="ECO:0000259" key="9">
    <source>
        <dbReference type="PROSITE" id="PS51747"/>
    </source>
</evidence>
<dbReference type="Pfam" id="PF00383">
    <property type="entry name" value="dCMP_cyt_deam_1"/>
    <property type="match status" value="1"/>
</dbReference>
<keyword evidence="7" id="KW-0862">Zinc</keyword>
<comment type="subcellular location">
    <subcellularLocation>
        <location evidence="2">Cytoplasm</location>
    </subcellularLocation>
</comment>
<proteinExistence type="predicted"/>
<evidence type="ECO:0000256" key="8">
    <source>
        <dbReference type="ARBA" id="ARBA00060693"/>
    </source>
</evidence>
<dbReference type="PROSITE" id="PS51747">
    <property type="entry name" value="CYT_DCMP_DEAMINASES_2"/>
    <property type="match status" value="1"/>
</dbReference>
<comment type="pathway">
    <text evidence="8">Pyrimidine metabolism.</text>
</comment>
<dbReference type="GO" id="GO:0072527">
    <property type="term" value="P:pyrimidine-containing compound metabolic process"/>
    <property type="evidence" value="ECO:0007669"/>
    <property type="project" value="UniProtKB-ARBA"/>
</dbReference>
<dbReference type="GO" id="GO:0046872">
    <property type="term" value="F:metal ion binding"/>
    <property type="evidence" value="ECO:0007669"/>
    <property type="project" value="UniProtKB-KW"/>
</dbReference>
<dbReference type="CDD" id="cd01285">
    <property type="entry name" value="nucleoside_deaminase"/>
    <property type="match status" value="1"/>
</dbReference>
<comment type="cofactor">
    <cofactor evidence="1">
        <name>Zn(2+)</name>
        <dbReference type="ChEBI" id="CHEBI:29105"/>
    </cofactor>
</comment>
<organism evidence="10">
    <name type="scientific">Candidatus Nitrotoga fabula</name>
    <dbReference type="NCBI Taxonomy" id="2182327"/>
    <lineage>
        <taxon>Bacteria</taxon>
        <taxon>Pseudomonadati</taxon>
        <taxon>Pseudomonadota</taxon>
        <taxon>Betaproteobacteria</taxon>
        <taxon>Nitrosomonadales</taxon>
        <taxon>Gallionellaceae</taxon>
        <taxon>Candidatus Nitrotoga</taxon>
    </lineage>
</organism>
<sequence length="152" mass="16862">MSDNQDQKMMGLAYQQAYKSYLEGGVPVGAIMVKDGGVISAGHNRRVQDGDPTAHGEIDCLRRAGRKSSYNGVTLYTTLSPCMMCSGAILQFGVTRVVIGENRNFRGNIEFLRSHGVQVDLLEDKKCMELMDNFIKEKPDLWNEDIAGRTNV</sequence>
<dbReference type="AlphaFoldDB" id="A0A2X0RCB7"/>
<evidence type="ECO:0000256" key="6">
    <source>
        <dbReference type="ARBA" id="ARBA00022801"/>
    </source>
</evidence>
<evidence type="ECO:0000256" key="2">
    <source>
        <dbReference type="ARBA" id="ARBA00004496"/>
    </source>
</evidence>
<dbReference type="GO" id="GO:0008835">
    <property type="term" value="F:diaminohydroxyphosphoribosylaminopyrimidine deaminase activity"/>
    <property type="evidence" value="ECO:0007669"/>
    <property type="project" value="TreeGrafter"/>
</dbReference>
<keyword evidence="5" id="KW-0479">Metal-binding</keyword>
<evidence type="ECO:0000256" key="1">
    <source>
        <dbReference type="ARBA" id="ARBA00001947"/>
    </source>
</evidence>
<feature type="domain" description="CMP/dCMP-type deaminase" evidence="9">
    <location>
        <begin position="4"/>
        <end position="120"/>
    </location>
</feature>
<comment type="subunit">
    <text evidence="3">Homodimer.</text>
</comment>
<accession>A0A2X0RCB7</accession>
<dbReference type="Gene3D" id="3.40.140.10">
    <property type="entry name" value="Cytidine Deaminase, domain 2"/>
    <property type="match status" value="1"/>
</dbReference>
<dbReference type="PANTHER" id="PTHR11079:SF190">
    <property type="entry name" value="CYTOSINE DEAMINASE"/>
    <property type="match status" value="1"/>
</dbReference>
<dbReference type="EC" id="3.5.4.1" evidence="10"/>
<evidence type="ECO:0000256" key="7">
    <source>
        <dbReference type="ARBA" id="ARBA00022833"/>
    </source>
</evidence>
<dbReference type="SUPFAM" id="SSF53927">
    <property type="entry name" value="Cytidine deaminase-like"/>
    <property type="match status" value="1"/>
</dbReference>
<dbReference type="EMBL" id="LS423452">
    <property type="protein sequence ID" value="SPS05244.1"/>
    <property type="molecule type" value="Genomic_DNA"/>
</dbReference>
<name>A0A2X0RCB7_9PROT</name>
<dbReference type="InterPro" id="IPR016193">
    <property type="entry name" value="Cytidine_deaminase-like"/>
</dbReference>
<protein>
    <submittedName>
        <fullName evidence="10">Cytosine deaminase (Cytosine aminohydrolase)</fullName>
        <ecNumber evidence="10">3.5.4.1</ecNumber>
    </submittedName>
</protein>
<keyword evidence="6 10" id="KW-0378">Hydrolase</keyword>
<dbReference type="GO" id="GO:0004131">
    <property type="term" value="F:cytosine deaminase activity"/>
    <property type="evidence" value="ECO:0007669"/>
    <property type="project" value="UniProtKB-EC"/>
</dbReference>
<keyword evidence="4" id="KW-0963">Cytoplasm</keyword>
<reference evidence="10" key="1">
    <citation type="submission" date="2018-05" db="EMBL/GenBank/DDBJ databases">
        <authorList>
            <person name="Lanie J.A."/>
            <person name="Ng W.-L."/>
            <person name="Kazmierczak K.M."/>
            <person name="Andrzejewski T.M."/>
            <person name="Davidsen T.M."/>
            <person name="Wayne K.J."/>
            <person name="Tettelin H."/>
            <person name="Glass J.I."/>
            <person name="Rusch D."/>
            <person name="Podicherti R."/>
            <person name="Tsui H.-C.T."/>
            <person name="Winkler M.E."/>
        </authorList>
    </citation>
    <scope>NUCLEOTIDE SEQUENCE</scope>
    <source>
        <strain evidence="10">KNB</strain>
    </source>
</reference>
<gene>
    <name evidence="10" type="primary">FCA</name>
    <name evidence="10" type="ORF">NITFAB_0833</name>
</gene>
<dbReference type="InterPro" id="IPR002125">
    <property type="entry name" value="CMP_dCMP_dom"/>
</dbReference>
<dbReference type="GO" id="GO:0055086">
    <property type="term" value="P:nucleobase-containing small molecule metabolic process"/>
    <property type="evidence" value="ECO:0007669"/>
    <property type="project" value="UniProtKB-ARBA"/>
</dbReference>